<reference evidence="3 4" key="1">
    <citation type="submission" date="2017-01" db="EMBL/GenBank/DDBJ databases">
        <authorList>
            <person name="Varghese N."/>
            <person name="Submissions S."/>
        </authorList>
    </citation>
    <scope>NUCLEOTIDE SEQUENCE [LARGE SCALE GENOMIC DNA]</scope>
    <source>
        <strain evidence="3 4">ATCC 23464</strain>
    </source>
</reference>
<keyword evidence="2" id="KW-1133">Transmembrane helix</keyword>
<feature type="compositionally biased region" description="Basic and acidic residues" evidence="1">
    <location>
        <begin position="11"/>
        <end position="21"/>
    </location>
</feature>
<evidence type="ECO:0000256" key="1">
    <source>
        <dbReference type="SAM" id="MobiDB-lite"/>
    </source>
</evidence>
<sequence>MREYQPPPKGGMDDKTTKKNIDGVKNEDRKYSVFFLYLSSISTMCIVTLMICWFVYTIIK</sequence>
<protein>
    <submittedName>
        <fullName evidence="3">Uncharacterized protein</fullName>
    </submittedName>
</protein>
<organism evidence="3 4">
    <name type="scientific">Paenibacillus macquariensis</name>
    <dbReference type="NCBI Taxonomy" id="948756"/>
    <lineage>
        <taxon>Bacteria</taxon>
        <taxon>Bacillati</taxon>
        <taxon>Bacillota</taxon>
        <taxon>Bacilli</taxon>
        <taxon>Bacillales</taxon>
        <taxon>Paenibacillaceae</taxon>
        <taxon>Paenibacillus</taxon>
    </lineage>
</organism>
<name>A0ABY1JTD1_9BACL</name>
<gene>
    <name evidence="3" type="ORF">SAMN05421578_103554</name>
</gene>
<evidence type="ECO:0000313" key="4">
    <source>
        <dbReference type="Proteomes" id="UP000186666"/>
    </source>
</evidence>
<accession>A0ABY1JTD1</accession>
<dbReference type="EMBL" id="FTNK01000003">
    <property type="protein sequence ID" value="SIQ72399.1"/>
    <property type="molecule type" value="Genomic_DNA"/>
</dbReference>
<dbReference type="Proteomes" id="UP000186666">
    <property type="component" value="Unassembled WGS sequence"/>
</dbReference>
<keyword evidence="2" id="KW-0812">Transmembrane</keyword>
<keyword evidence="4" id="KW-1185">Reference proteome</keyword>
<evidence type="ECO:0000313" key="3">
    <source>
        <dbReference type="EMBL" id="SIQ72399.1"/>
    </source>
</evidence>
<comment type="caution">
    <text evidence="3">The sequence shown here is derived from an EMBL/GenBank/DDBJ whole genome shotgun (WGS) entry which is preliminary data.</text>
</comment>
<proteinExistence type="predicted"/>
<feature type="region of interest" description="Disordered" evidence="1">
    <location>
        <begin position="1"/>
        <end position="21"/>
    </location>
</feature>
<feature type="transmembrane region" description="Helical" evidence="2">
    <location>
        <begin position="34"/>
        <end position="59"/>
    </location>
</feature>
<evidence type="ECO:0000256" key="2">
    <source>
        <dbReference type="SAM" id="Phobius"/>
    </source>
</evidence>
<keyword evidence="2" id="KW-0472">Membrane</keyword>